<feature type="transmembrane region" description="Helical" evidence="9">
    <location>
        <begin position="6"/>
        <end position="25"/>
    </location>
</feature>
<evidence type="ECO:0000256" key="5">
    <source>
        <dbReference type="ARBA" id="ARBA00022692"/>
    </source>
</evidence>
<dbReference type="GO" id="GO:0031966">
    <property type="term" value="C:mitochondrial membrane"/>
    <property type="evidence" value="ECO:0007669"/>
    <property type="project" value="UniProtKB-SubCell"/>
</dbReference>
<evidence type="ECO:0000256" key="1">
    <source>
        <dbReference type="ARBA" id="ARBA00004370"/>
    </source>
</evidence>
<dbReference type="AlphaFoldDB" id="C4NCG1"/>
<accession>C4NCG1</accession>
<evidence type="ECO:0000256" key="9">
    <source>
        <dbReference type="RuleBase" id="RU003640"/>
    </source>
</evidence>
<dbReference type="Gene3D" id="1.20.58.1610">
    <property type="entry name" value="NADH:ubiquinone/plastoquinone oxidoreductase, chain 3"/>
    <property type="match status" value="1"/>
</dbReference>
<keyword evidence="6 9" id="KW-1133">Transmembrane helix</keyword>
<keyword evidence="9" id="KW-0520">NAD</keyword>
<comment type="similarity">
    <text evidence="2 9">Belongs to the complex I subunit 3 family.</text>
</comment>
<keyword evidence="9" id="KW-1278">Translocase</keyword>
<feature type="transmembrane region" description="Helical" evidence="9">
    <location>
        <begin position="85"/>
        <end position="108"/>
    </location>
</feature>
<dbReference type="GO" id="GO:0030964">
    <property type="term" value="C:NADH dehydrogenase complex"/>
    <property type="evidence" value="ECO:0007669"/>
    <property type="project" value="TreeGrafter"/>
</dbReference>
<evidence type="ECO:0000256" key="6">
    <source>
        <dbReference type="ARBA" id="ARBA00022989"/>
    </source>
</evidence>
<dbReference type="PANTHER" id="PTHR11058:SF9">
    <property type="entry name" value="NADH-UBIQUINONE OXIDOREDUCTASE CHAIN 3"/>
    <property type="match status" value="1"/>
</dbReference>
<proteinExistence type="inferred from homology"/>
<dbReference type="InterPro" id="IPR038430">
    <property type="entry name" value="NDAH_ubi_oxred_su3_sf"/>
</dbReference>
<evidence type="ECO:0000256" key="8">
    <source>
        <dbReference type="ARBA" id="ARBA00049551"/>
    </source>
</evidence>
<feature type="transmembrane region" description="Helical" evidence="9">
    <location>
        <begin position="57"/>
        <end position="79"/>
    </location>
</feature>
<dbReference type="GO" id="GO:0008137">
    <property type="term" value="F:NADH dehydrogenase (ubiquinone) activity"/>
    <property type="evidence" value="ECO:0007669"/>
    <property type="project" value="UniProtKB-UniRule"/>
</dbReference>
<evidence type="ECO:0000256" key="3">
    <source>
        <dbReference type="ARBA" id="ARBA00021007"/>
    </source>
</evidence>
<keyword evidence="4 9" id="KW-0813">Transport</keyword>
<comment type="catalytic activity">
    <reaction evidence="8 9">
        <text>a ubiquinone + NADH + 5 H(+)(in) = a ubiquinol + NAD(+) + 4 H(+)(out)</text>
        <dbReference type="Rhea" id="RHEA:29091"/>
        <dbReference type="Rhea" id="RHEA-COMP:9565"/>
        <dbReference type="Rhea" id="RHEA-COMP:9566"/>
        <dbReference type="ChEBI" id="CHEBI:15378"/>
        <dbReference type="ChEBI" id="CHEBI:16389"/>
        <dbReference type="ChEBI" id="CHEBI:17976"/>
        <dbReference type="ChEBI" id="CHEBI:57540"/>
        <dbReference type="ChEBI" id="CHEBI:57945"/>
        <dbReference type="EC" id="7.1.1.2"/>
    </reaction>
</comment>
<name>C4NCG1_9HYME</name>
<dbReference type="EC" id="7.1.1.2" evidence="9"/>
<reference evidence="10" key="2">
    <citation type="journal article" date="2009" name="Mol. Phylogenet. Evol.">
        <title>Phylogenetic approaches for the analysis of mitochondrial genome sequence data in the Hymenoptera--a lineage with both rapidly and slowly evolving mitochondrial genomes.</title>
        <authorList>
            <person name="Dowton M."/>
            <person name="Cameron S.L."/>
            <person name="Austin A.D."/>
            <person name="Whiting M.F."/>
        </authorList>
    </citation>
    <scope>NUCLEOTIDE SEQUENCE</scope>
</reference>
<evidence type="ECO:0000256" key="2">
    <source>
        <dbReference type="ARBA" id="ARBA00008472"/>
    </source>
</evidence>
<keyword evidence="7 9" id="KW-0472">Membrane</keyword>
<dbReference type="Pfam" id="PF00507">
    <property type="entry name" value="Oxidored_q4"/>
    <property type="match status" value="1"/>
</dbReference>
<evidence type="ECO:0000256" key="7">
    <source>
        <dbReference type="ARBA" id="ARBA00023136"/>
    </source>
</evidence>
<reference evidence="10" key="1">
    <citation type="journal article" date="2009" name="Mol. Biol. Evol.">
        <title>Characterization of 67 mitochondrial tRNA gene rearrangements in the Hymenoptera suggests that mitochondrial tRNA gene position is selectively neutral.</title>
        <authorList>
            <person name="Dowton M."/>
            <person name="Cameron S.L."/>
            <person name="Dowavic J.I."/>
            <person name="Austin A.D."/>
            <person name="Whiting M.F."/>
        </authorList>
    </citation>
    <scope>NUCLEOTIDE SEQUENCE</scope>
</reference>
<keyword evidence="9" id="KW-0679">Respiratory chain</keyword>
<dbReference type="EMBL" id="FJ478175">
    <property type="protein sequence ID" value="ACJ69605.1"/>
    <property type="molecule type" value="Genomic_DNA"/>
</dbReference>
<gene>
    <name evidence="10" type="primary">ND3</name>
</gene>
<comment type="subcellular location">
    <subcellularLocation>
        <location evidence="1">Membrane</location>
    </subcellularLocation>
    <subcellularLocation>
        <location evidence="9">Mitochondrion membrane</location>
        <topology evidence="9">Multi-pass membrane protein</topology>
    </subcellularLocation>
</comment>
<comment type="function">
    <text evidence="9">Core subunit of the mitochondrial membrane respiratory chain NADH dehydrogenase (Complex I) which catalyzes electron transfer from NADH through the respiratory chain, using ubiquinone as an electron acceptor. Essential for the catalytic activity of complex I.</text>
</comment>
<dbReference type="PANTHER" id="PTHR11058">
    <property type="entry name" value="NADH-UBIQUINONE OXIDOREDUCTASE CHAIN 3"/>
    <property type="match status" value="1"/>
</dbReference>
<protein>
    <recommendedName>
        <fullName evidence="3 9">NADH-ubiquinone oxidoreductase chain 3</fullName>
        <ecNumber evidence="9">7.1.1.2</ecNumber>
    </recommendedName>
</protein>
<keyword evidence="9" id="KW-0249">Electron transport</keyword>
<keyword evidence="9 10" id="KW-0496">Mitochondrion</keyword>
<sequence length="117" mass="14122">MLMIYLLFWLMMIIPTIMMIANLILMKKNYMMFNKNSPFECGFDPIKSPRLPFSMNFFLITIIFLIFDIEITIIFPMILCMKYSFSNYWMLTSLFFSLILILSLYLELYEGSLKWIK</sequence>
<keyword evidence="5 9" id="KW-0812">Transmembrane</keyword>
<geneLocation type="mitochondrion" evidence="10"/>
<dbReference type="InterPro" id="IPR000440">
    <property type="entry name" value="NADH_UbQ/plastoQ_OxRdtase_su3"/>
</dbReference>
<organism evidence="10">
    <name type="scientific">Schlettererius cinctipes</name>
    <dbReference type="NCBI Taxonomy" id="32424"/>
    <lineage>
        <taxon>Eukaryota</taxon>
        <taxon>Metazoa</taxon>
        <taxon>Ecdysozoa</taxon>
        <taxon>Arthropoda</taxon>
        <taxon>Hexapoda</taxon>
        <taxon>Insecta</taxon>
        <taxon>Pterygota</taxon>
        <taxon>Neoptera</taxon>
        <taxon>Endopterygota</taxon>
        <taxon>Hymenoptera</taxon>
        <taxon>Apocrita</taxon>
        <taxon>Stephanoidea</taxon>
        <taxon>Stephanidae</taxon>
        <taxon>Schlettererinae</taxon>
        <taxon>Schlettererius</taxon>
    </lineage>
</organism>
<evidence type="ECO:0000256" key="4">
    <source>
        <dbReference type="ARBA" id="ARBA00022448"/>
    </source>
</evidence>
<evidence type="ECO:0000313" key="10">
    <source>
        <dbReference type="EMBL" id="ACJ69605.1"/>
    </source>
</evidence>
<keyword evidence="9" id="KW-0830">Ubiquinone</keyword>